<evidence type="ECO:0000313" key="16">
    <source>
        <dbReference type="EMBL" id="WGI36596.1"/>
    </source>
</evidence>
<keyword evidence="9" id="KW-0234">DNA repair</keyword>
<keyword evidence="5" id="KW-0227">DNA damage</keyword>
<dbReference type="NCBIfam" id="TIGR00631">
    <property type="entry name" value="uvrb"/>
    <property type="match status" value="1"/>
</dbReference>
<evidence type="ECO:0000313" key="17">
    <source>
        <dbReference type="Proteomes" id="UP001179842"/>
    </source>
</evidence>
<keyword evidence="7" id="KW-0067">ATP-binding</keyword>
<keyword evidence="6" id="KW-0228">DNA excision</keyword>
<dbReference type="InterPro" id="IPR006935">
    <property type="entry name" value="Helicase/UvrB_N"/>
</dbReference>
<dbReference type="Pfam" id="PF04851">
    <property type="entry name" value="ResIII"/>
    <property type="match status" value="1"/>
</dbReference>
<feature type="domain" description="UVR" evidence="13">
    <location>
        <begin position="616"/>
        <end position="651"/>
    </location>
</feature>
<name>A0ABY8LWG4_9BACT</name>
<evidence type="ECO:0000256" key="12">
    <source>
        <dbReference type="SAM" id="Coils"/>
    </source>
</evidence>
<organism evidence="16 17">
    <name type="scientific">Mesomycoplasma lagogenitalium</name>
    <dbReference type="NCBI Taxonomy" id="171286"/>
    <lineage>
        <taxon>Bacteria</taxon>
        <taxon>Bacillati</taxon>
        <taxon>Mycoplasmatota</taxon>
        <taxon>Mycoplasmoidales</taxon>
        <taxon>Metamycoplasmataceae</taxon>
        <taxon>Mesomycoplasma</taxon>
    </lineage>
</organism>
<dbReference type="Gene3D" id="3.40.50.300">
    <property type="entry name" value="P-loop containing nucleotide triphosphate hydrolases"/>
    <property type="match status" value="3"/>
</dbReference>
<dbReference type="GO" id="GO:0016787">
    <property type="term" value="F:hydrolase activity"/>
    <property type="evidence" value="ECO:0007669"/>
    <property type="project" value="UniProtKB-KW"/>
</dbReference>
<dbReference type="Proteomes" id="UP001179842">
    <property type="component" value="Chromosome"/>
</dbReference>
<dbReference type="CDD" id="cd17916">
    <property type="entry name" value="DEXHc_UvrB"/>
    <property type="match status" value="1"/>
</dbReference>
<sequence>MYKLSSENQPRGDQPKAIKELVKGVMENKKHQVLLGVTGSGKTFTMANVIMQTNRPAIILSHNKTLASQLYSEMKMFFPENKVEYFVSHFDYYRPESYLPSKDIYTEKSSKTNWDLEAMRMSAMNSLISRRDTIVISSVAAIYGALNPAEYEESFIYIETKLKLTRENLFRNLVKIGYSKNLMELSPGEFRSKGDSVELFPSWTDDFLVRIDFFDDEIETIAFIDKLNKTIIKKVKNFIIYPASSYTVTNNTIEKATIEIEKELEERLNYFVSENKLLERQRLEDRVKNDIDSLREFGFCSGIENYSRHMDGRQEGEKPYTLIDYLPKDALIFIDESHITIPQFKAMYNGDYQRKRNLVDYGFRLPSALDNRPLKFEEFQEIEQQKIYISATPGEYELDKTNGEIVTQIIRPTGLLDPIIEIKPTERQFEIMFDEIKNQIDNKERTIIITATKRTAEELSRSFRDKKIKSAYIHSEHKTFERNEILRKLRKGIYDVVVGVNLLREGIDLPEVSLIMILEADVNSFARSKNALIQMIGRVARNDHGRAILFADKITDNISETVKDNENKRKIQIEYNEKNNIVPKTIIKPISDPIQGFSDIDKLENLGKIKSKKEKKALIDSLKNEMEIHKNNNDFEKAIELRDLIYELEAEL</sequence>
<keyword evidence="17" id="KW-1185">Reference proteome</keyword>
<dbReference type="Pfam" id="PF17757">
    <property type="entry name" value="UvrB_inter"/>
    <property type="match status" value="1"/>
</dbReference>
<feature type="coiled-coil region" evidence="12">
    <location>
        <begin position="612"/>
        <end position="639"/>
    </location>
</feature>
<evidence type="ECO:0000256" key="9">
    <source>
        <dbReference type="ARBA" id="ARBA00023204"/>
    </source>
</evidence>
<dbReference type="PROSITE" id="PS51192">
    <property type="entry name" value="HELICASE_ATP_BIND_1"/>
    <property type="match status" value="1"/>
</dbReference>
<dbReference type="PANTHER" id="PTHR24029:SF0">
    <property type="entry name" value="UVRABC SYSTEM PROTEIN B"/>
    <property type="match status" value="1"/>
</dbReference>
<dbReference type="PROSITE" id="PS50151">
    <property type="entry name" value="UVR"/>
    <property type="match status" value="1"/>
</dbReference>
<proteinExistence type="inferred from homology"/>
<dbReference type="InterPro" id="IPR001943">
    <property type="entry name" value="UVR_dom"/>
</dbReference>
<feature type="domain" description="Helicase ATP-binding" evidence="14">
    <location>
        <begin position="23"/>
        <end position="179"/>
    </location>
</feature>
<dbReference type="InterPro" id="IPR001650">
    <property type="entry name" value="Helicase_C-like"/>
</dbReference>
<comment type="similarity">
    <text evidence="2">Belongs to the UvrB family.</text>
</comment>
<dbReference type="RefSeq" id="WP_280101897.1">
    <property type="nucleotide sequence ID" value="NZ_CP122979.1"/>
</dbReference>
<dbReference type="SMART" id="SM00490">
    <property type="entry name" value="HELICc"/>
    <property type="match status" value="1"/>
</dbReference>
<evidence type="ECO:0000256" key="4">
    <source>
        <dbReference type="ARBA" id="ARBA00022741"/>
    </source>
</evidence>
<gene>
    <name evidence="16" type="primary">uvrB</name>
    <name evidence="16" type="ORF">QEG99_03990</name>
</gene>
<keyword evidence="16" id="KW-0378">Hydrolase</keyword>
<dbReference type="Pfam" id="PF12344">
    <property type="entry name" value="UvrB"/>
    <property type="match status" value="1"/>
</dbReference>
<comment type="subunit">
    <text evidence="10">Forms a heterotetramer with UvrA during the search for lesions. Interacts with UvrC in an incision complex.</text>
</comment>
<dbReference type="Gene3D" id="4.10.860.10">
    <property type="entry name" value="UVR domain"/>
    <property type="match status" value="1"/>
</dbReference>
<evidence type="ECO:0000256" key="2">
    <source>
        <dbReference type="ARBA" id="ARBA00008533"/>
    </source>
</evidence>
<evidence type="ECO:0000259" key="14">
    <source>
        <dbReference type="PROSITE" id="PS51192"/>
    </source>
</evidence>
<dbReference type="InterPro" id="IPR036876">
    <property type="entry name" value="UVR_dom_sf"/>
</dbReference>
<evidence type="ECO:0000256" key="3">
    <source>
        <dbReference type="ARBA" id="ARBA00022490"/>
    </source>
</evidence>
<keyword evidence="8" id="KW-0267">Excision nuclease</keyword>
<dbReference type="SUPFAM" id="SSF52540">
    <property type="entry name" value="P-loop containing nucleoside triphosphate hydrolases"/>
    <property type="match status" value="2"/>
</dbReference>
<dbReference type="InterPro" id="IPR041471">
    <property type="entry name" value="UvrB_inter"/>
</dbReference>
<dbReference type="SMART" id="SM00487">
    <property type="entry name" value="DEXDc"/>
    <property type="match status" value="1"/>
</dbReference>
<dbReference type="InterPro" id="IPR027417">
    <property type="entry name" value="P-loop_NTPase"/>
</dbReference>
<dbReference type="SUPFAM" id="SSF46600">
    <property type="entry name" value="C-terminal UvrC-binding domain of UvrB"/>
    <property type="match status" value="1"/>
</dbReference>
<keyword evidence="4" id="KW-0547">Nucleotide-binding</keyword>
<evidence type="ECO:0000259" key="15">
    <source>
        <dbReference type="PROSITE" id="PS51194"/>
    </source>
</evidence>
<dbReference type="PROSITE" id="PS51194">
    <property type="entry name" value="HELICASE_CTER"/>
    <property type="match status" value="1"/>
</dbReference>
<dbReference type="PANTHER" id="PTHR24029">
    <property type="entry name" value="UVRABC SYSTEM PROTEIN B"/>
    <property type="match status" value="1"/>
</dbReference>
<dbReference type="EMBL" id="CP122979">
    <property type="protein sequence ID" value="WGI36596.1"/>
    <property type="molecule type" value="Genomic_DNA"/>
</dbReference>
<evidence type="ECO:0000256" key="1">
    <source>
        <dbReference type="ARBA" id="ARBA00004496"/>
    </source>
</evidence>
<feature type="domain" description="Helicase C-terminal" evidence="15">
    <location>
        <begin position="428"/>
        <end position="590"/>
    </location>
</feature>
<dbReference type="InterPro" id="IPR014001">
    <property type="entry name" value="Helicase_ATP-bd"/>
</dbReference>
<evidence type="ECO:0000256" key="8">
    <source>
        <dbReference type="ARBA" id="ARBA00022881"/>
    </source>
</evidence>
<dbReference type="NCBIfam" id="NF003673">
    <property type="entry name" value="PRK05298.1"/>
    <property type="match status" value="1"/>
</dbReference>
<evidence type="ECO:0000256" key="7">
    <source>
        <dbReference type="ARBA" id="ARBA00022840"/>
    </source>
</evidence>
<keyword evidence="3" id="KW-0963">Cytoplasm</keyword>
<accession>A0ABY8LWG4</accession>
<dbReference type="InterPro" id="IPR024759">
    <property type="entry name" value="UvrB_YAD/RRR_dom"/>
</dbReference>
<evidence type="ECO:0000256" key="11">
    <source>
        <dbReference type="ARBA" id="ARBA00029504"/>
    </source>
</evidence>
<dbReference type="InterPro" id="IPR004807">
    <property type="entry name" value="UvrB"/>
</dbReference>
<reference evidence="16" key="1">
    <citation type="submission" date="2023-04" db="EMBL/GenBank/DDBJ databases">
        <title>Completed genome of Mycoplasma lagogenitalium type strain 12MS.</title>
        <authorList>
            <person name="Spergser J."/>
        </authorList>
    </citation>
    <scope>NUCLEOTIDE SEQUENCE</scope>
    <source>
        <strain evidence="16">12MS</strain>
    </source>
</reference>
<evidence type="ECO:0000256" key="5">
    <source>
        <dbReference type="ARBA" id="ARBA00022763"/>
    </source>
</evidence>
<evidence type="ECO:0000256" key="6">
    <source>
        <dbReference type="ARBA" id="ARBA00022769"/>
    </source>
</evidence>
<dbReference type="Pfam" id="PF00271">
    <property type="entry name" value="Helicase_C"/>
    <property type="match status" value="1"/>
</dbReference>
<comment type="subcellular location">
    <subcellularLocation>
        <location evidence="1">Cytoplasm</location>
    </subcellularLocation>
</comment>
<evidence type="ECO:0000259" key="13">
    <source>
        <dbReference type="PROSITE" id="PS50151"/>
    </source>
</evidence>
<protein>
    <recommendedName>
        <fullName evidence="11">UvrABC system protein B</fullName>
    </recommendedName>
</protein>
<keyword evidence="12" id="KW-0175">Coiled coil</keyword>
<evidence type="ECO:0000256" key="10">
    <source>
        <dbReference type="ARBA" id="ARBA00026033"/>
    </source>
</evidence>